<keyword evidence="4" id="KW-1185">Reference proteome</keyword>
<evidence type="ECO:0000313" key="2">
    <source>
        <dbReference type="EMBL" id="GBM05659.1"/>
    </source>
</evidence>
<gene>
    <name evidence="3" type="primary">SPPL2B_3</name>
    <name evidence="2" type="synonym">SPPL2B_0</name>
    <name evidence="3" type="ORF">AVEN_33342_1</name>
    <name evidence="2" type="ORF">AVEN_95867_1</name>
</gene>
<dbReference type="GO" id="GO:0098553">
    <property type="term" value="C:lumenal side of endoplasmic reticulum membrane"/>
    <property type="evidence" value="ECO:0007669"/>
    <property type="project" value="TreeGrafter"/>
</dbReference>
<dbReference type="Proteomes" id="UP000499080">
    <property type="component" value="Unassembled WGS sequence"/>
</dbReference>
<name>A0A4Y2D0U5_ARAVE</name>
<evidence type="ECO:0000313" key="4">
    <source>
        <dbReference type="Proteomes" id="UP000499080"/>
    </source>
</evidence>
<comment type="caution">
    <text evidence="3">The sequence shown here is derived from an EMBL/GenBank/DDBJ whole genome shotgun (WGS) entry which is preliminary data.</text>
</comment>
<dbReference type="PANTHER" id="PTHR12174">
    <property type="entry name" value="SIGNAL PEPTIDE PEPTIDASE"/>
    <property type="match status" value="1"/>
</dbReference>
<dbReference type="EMBL" id="BGPR01087032">
    <property type="protein sequence ID" value="GBM05659.1"/>
    <property type="molecule type" value="Genomic_DNA"/>
</dbReference>
<dbReference type="GO" id="GO:0005765">
    <property type="term" value="C:lysosomal membrane"/>
    <property type="evidence" value="ECO:0007669"/>
    <property type="project" value="TreeGrafter"/>
</dbReference>
<dbReference type="AlphaFoldDB" id="A0A4Y2D0U5"/>
<reference evidence="3 4" key="1">
    <citation type="journal article" date="2019" name="Sci. Rep.">
        <title>Orb-weaving spider Araneus ventricosus genome elucidates the spidroin gene catalogue.</title>
        <authorList>
            <person name="Kono N."/>
            <person name="Nakamura H."/>
            <person name="Ohtoshi R."/>
            <person name="Moran D.A.P."/>
            <person name="Shinohara A."/>
            <person name="Yoshida Y."/>
            <person name="Fujiwara M."/>
            <person name="Mori M."/>
            <person name="Tomita M."/>
            <person name="Arakawa K."/>
        </authorList>
    </citation>
    <scope>NUCLEOTIDE SEQUENCE [LARGE SCALE GENOMIC DNA]</scope>
</reference>
<dbReference type="InterPro" id="IPR007369">
    <property type="entry name" value="Peptidase_A22B_SPP"/>
</dbReference>
<dbReference type="Pfam" id="PF04258">
    <property type="entry name" value="Peptidase_A22B"/>
    <property type="match status" value="1"/>
</dbReference>
<protein>
    <submittedName>
        <fullName evidence="3">Signal peptide peptidase-like 2B</fullName>
    </submittedName>
</protein>
<accession>A0A4Y2D0U5</accession>
<dbReference type="GO" id="GO:0033619">
    <property type="term" value="P:membrane protein proteolysis"/>
    <property type="evidence" value="ECO:0007669"/>
    <property type="project" value="TreeGrafter"/>
</dbReference>
<dbReference type="GO" id="GO:0030660">
    <property type="term" value="C:Golgi-associated vesicle membrane"/>
    <property type="evidence" value="ECO:0007669"/>
    <property type="project" value="TreeGrafter"/>
</dbReference>
<dbReference type="PANTHER" id="PTHR12174:SF103">
    <property type="entry name" value="INTRAMEMBRANE PROTEASE (IMPAS) FAMILY"/>
    <property type="match status" value="1"/>
</dbReference>
<proteinExistence type="predicted"/>
<feature type="transmembrane region" description="Helical" evidence="1">
    <location>
        <begin position="56"/>
        <end position="74"/>
    </location>
</feature>
<feature type="transmembrane region" description="Helical" evidence="1">
    <location>
        <begin position="27"/>
        <end position="49"/>
    </location>
</feature>
<dbReference type="OrthoDB" id="29661at2759"/>
<sequence length="133" mass="14994">MWIRSYSLGLLISYCHGFDLVTSKKRIYFLTTAIMYGIGLLITFGALFLMSTAQPALLYLVPCTLLPTLILGWFRGELSTLWKGFKVSFGSSYYVTVSWVVPVGGAAPPVRNAVPFPLWKIFVPCSRNRVFNW</sequence>
<keyword evidence="1" id="KW-1133">Transmembrane helix</keyword>
<dbReference type="EMBL" id="BGPR01088063">
    <property type="protein sequence ID" value="GBM09727.1"/>
    <property type="molecule type" value="Genomic_DNA"/>
</dbReference>
<dbReference type="GO" id="GO:0098554">
    <property type="term" value="C:cytoplasmic side of endoplasmic reticulum membrane"/>
    <property type="evidence" value="ECO:0007669"/>
    <property type="project" value="TreeGrafter"/>
</dbReference>
<keyword evidence="1" id="KW-0812">Transmembrane</keyword>
<evidence type="ECO:0000256" key="1">
    <source>
        <dbReference type="SAM" id="Phobius"/>
    </source>
</evidence>
<organism evidence="3 4">
    <name type="scientific">Araneus ventricosus</name>
    <name type="common">Orbweaver spider</name>
    <name type="synonym">Epeira ventricosa</name>
    <dbReference type="NCBI Taxonomy" id="182803"/>
    <lineage>
        <taxon>Eukaryota</taxon>
        <taxon>Metazoa</taxon>
        <taxon>Ecdysozoa</taxon>
        <taxon>Arthropoda</taxon>
        <taxon>Chelicerata</taxon>
        <taxon>Arachnida</taxon>
        <taxon>Araneae</taxon>
        <taxon>Araneomorphae</taxon>
        <taxon>Entelegynae</taxon>
        <taxon>Araneoidea</taxon>
        <taxon>Araneidae</taxon>
        <taxon>Araneus</taxon>
    </lineage>
</organism>
<evidence type="ECO:0000313" key="3">
    <source>
        <dbReference type="EMBL" id="GBM09727.1"/>
    </source>
</evidence>
<keyword evidence="1" id="KW-0472">Membrane</keyword>
<dbReference type="GO" id="GO:0042500">
    <property type="term" value="F:aspartic endopeptidase activity, intramembrane cleaving"/>
    <property type="evidence" value="ECO:0007669"/>
    <property type="project" value="InterPro"/>
</dbReference>